<dbReference type="InterPro" id="IPR005594">
    <property type="entry name" value="YadA_C"/>
</dbReference>
<feature type="domain" description="Trimeric autotransporter adhesin YadA-like head" evidence="13">
    <location>
        <begin position="298"/>
        <end position="321"/>
    </location>
</feature>
<dbReference type="Proteomes" id="UP000588111">
    <property type="component" value="Unassembled WGS sequence"/>
</dbReference>
<evidence type="ECO:0000256" key="8">
    <source>
        <dbReference type="ARBA" id="ARBA00022927"/>
    </source>
</evidence>
<proteinExistence type="inferred from homology"/>
<keyword evidence="10" id="KW-0998">Cell outer membrane</keyword>
<dbReference type="CDD" id="cd12820">
    <property type="entry name" value="LbR_YadA-like"/>
    <property type="match status" value="1"/>
</dbReference>
<feature type="domain" description="Trimeric autotransporter adhesin YadA-like stalk" evidence="14">
    <location>
        <begin position="575"/>
        <end position="617"/>
    </location>
</feature>
<keyword evidence="7" id="KW-0732">Signal</keyword>
<keyword evidence="5" id="KW-1134">Transmembrane beta strand</keyword>
<dbReference type="RefSeq" id="WP_183618913.1">
    <property type="nucleotide sequence ID" value="NZ_CAJHAH010000002.1"/>
</dbReference>
<evidence type="ECO:0000259" key="13">
    <source>
        <dbReference type="Pfam" id="PF05658"/>
    </source>
</evidence>
<dbReference type="InterPro" id="IPR011049">
    <property type="entry name" value="Serralysin-like_metalloprot_C"/>
</dbReference>
<dbReference type="EMBL" id="JACHXL010000001">
    <property type="protein sequence ID" value="MBB3106344.1"/>
    <property type="molecule type" value="Genomic_DNA"/>
</dbReference>
<dbReference type="Gene3D" id="6.10.250.2040">
    <property type="match status" value="1"/>
</dbReference>
<evidence type="ECO:0000256" key="4">
    <source>
        <dbReference type="ARBA" id="ARBA00022448"/>
    </source>
</evidence>
<dbReference type="SUPFAM" id="SSF54523">
    <property type="entry name" value="Pili subunits"/>
    <property type="match status" value="1"/>
</dbReference>
<comment type="caution">
    <text evidence="16">The sequence shown here is derived from an EMBL/GenBank/DDBJ whole genome shotgun (WGS) entry which is preliminary data.</text>
</comment>
<name>A0A839TE67_9GAMM</name>
<feature type="domain" description="Trimeric autotransporter adhesin YadA-like head" evidence="13">
    <location>
        <begin position="193"/>
        <end position="216"/>
    </location>
</feature>
<feature type="domain" description="Trimeric autotransporter adhesin YadA-like head" evidence="13">
    <location>
        <begin position="270"/>
        <end position="296"/>
    </location>
</feature>
<feature type="domain" description="Trimeric autotransporter adhesin YadA-like head" evidence="13">
    <location>
        <begin position="220"/>
        <end position="244"/>
    </location>
</feature>
<dbReference type="InterPro" id="IPR045584">
    <property type="entry name" value="Pilin-like"/>
</dbReference>
<keyword evidence="6" id="KW-0812">Transmembrane</keyword>
<keyword evidence="4" id="KW-0813">Transport</keyword>
<dbReference type="Pfam" id="PF05658">
    <property type="entry name" value="YadA_head"/>
    <property type="match status" value="5"/>
</dbReference>
<dbReference type="Pfam" id="PF05662">
    <property type="entry name" value="YadA_stalk"/>
    <property type="match status" value="7"/>
</dbReference>
<keyword evidence="8" id="KW-0653">Protein transport</keyword>
<evidence type="ECO:0000256" key="9">
    <source>
        <dbReference type="ARBA" id="ARBA00023136"/>
    </source>
</evidence>
<feature type="domain" description="Trimeric autotransporter adhesin YadA-like head" evidence="13">
    <location>
        <begin position="331"/>
        <end position="352"/>
    </location>
</feature>
<dbReference type="Pfam" id="PF03895">
    <property type="entry name" value="YadA_anchor"/>
    <property type="match status" value="1"/>
</dbReference>
<accession>A0A839TE67</accession>
<reference evidence="16 17" key="1">
    <citation type="submission" date="2020-08" db="EMBL/GenBank/DDBJ databases">
        <title>Genomic Encyclopedia of Type Strains, Phase III (KMG-III): the genomes of soil and plant-associated and newly described type strains.</title>
        <authorList>
            <person name="Whitman W."/>
        </authorList>
    </citation>
    <scope>NUCLEOTIDE SEQUENCE [LARGE SCALE GENOMIC DNA]</scope>
    <source>
        <strain evidence="16 17">CECT 5885</strain>
    </source>
</reference>
<evidence type="ECO:0000256" key="5">
    <source>
        <dbReference type="ARBA" id="ARBA00022452"/>
    </source>
</evidence>
<feature type="domain" description="Trimeric autotransporter adhesin YadA-like stalk" evidence="14">
    <location>
        <begin position="384"/>
        <end position="406"/>
    </location>
</feature>
<evidence type="ECO:0000313" key="16">
    <source>
        <dbReference type="EMBL" id="MBB3106344.1"/>
    </source>
</evidence>
<feature type="domain" description="Trimeric autotransporter adhesin YadA-like C-terminal membrane anchor" evidence="12">
    <location>
        <begin position="1412"/>
        <end position="1472"/>
    </location>
</feature>
<evidence type="ECO:0000256" key="7">
    <source>
        <dbReference type="ARBA" id="ARBA00022729"/>
    </source>
</evidence>
<dbReference type="Gene3D" id="2.20.70.140">
    <property type="match status" value="3"/>
</dbReference>
<feature type="compositionally biased region" description="Polar residues" evidence="11">
    <location>
        <begin position="936"/>
        <end position="947"/>
    </location>
</feature>
<feature type="domain" description="Trimeric autotransporter adhesin YadA-like stalk" evidence="14">
    <location>
        <begin position="1189"/>
        <end position="1229"/>
    </location>
</feature>
<feature type="region of interest" description="Disordered" evidence="11">
    <location>
        <begin position="929"/>
        <end position="955"/>
    </location>
</feature>
<comment type="similarity">
    <text evidence="3">Belongs to the autotransporter-2 (AT-2) (TC 1.B.40) family.</text>
</comment>
<dbReference type="Pfam" id="PF13018">
    <property type="entry name" value="ESPR"/>
    <property type="match status" value="1"/>
</dbReference>
<organism evidence="16 17">
    <name type="scientific">Psychrobacter luti</name>
    <dbReference type="NCBI Taxonomy" id="198481"/>
    <lineage>
        <taxon>Bacteria</taxon>
        <taxon>Pseudomonadati</taxon>
        <taxon>Pseudomonadota</taxon>
        <taxon>Gammaproteobacteria</taxon>
        <taxon>Moraxellales</taxon>
        <taxon>Moraxellaceae</taxon>
        <taxon>Psychrobacter</taxon>
    </lineage>
</organism>
<feature type="domain" description="ESPR" evidence="15">
    <location>
        <begin position="1"/>
        <end position="42"/>
    </location>
</feature>
<feature type="domain" description="Trimeric autotransporter adhesin YadA-like stalk" evidence="14">
    <location>
        <begin position="761"/>
        <end position="789"/>
    </location>
</feature>
<comment type="subcellular location">
    <subcellularLocation>
        <location evidence="2">Cell outer membrane</location>
    </subcellularLocation>
    <subcellularLocation>
        <location evidence="1">Cell surface</location>
    </subcellularLocation>
</comment>
<evidence type="ECO:0000256" key="3">
    <source>
        <dbReference type="ARBA" id="ARBA00005848"/>
    </source>
</evidence>
<evidence type="ECO:0000259" key="14">
    <source>
        <dbReference type="Pfam" id="PF05662"/>
    </source>
</evidence>
<dbReference type="Gene3D" id="3.30.1300.30">
    <property type="entry name" value="GSPII I/J protein-like"/>
    <property type="match status" value="1"/>
</dbReference>
<evidence type="ECO:0000313" key="17">
    <source>
        <dbReference type="Proteomes" id="UP000588111"/>
    </source>
</evidence>
<sequence>MNRSYKVIWNKSLRCFMAVSEYAKSRGKSSSSAVKASVPVSADIATEGTQLLRLSTLYIGLAAAGMSLSPQVFAAASTGGTGSGTVISSCEGSTGANKQATTPNSGASNAIAIGCNSTATENSGILDRQNPYNNSTAAGNTNNIKWSTDNGYTGGSTAIGAGAESNGLATAIGTYAKASNTAAVAVGVAAVSSGNTSLAIGRQSAATADYAQAIGNVSAATGKGTLAIGHSATATGYRAIAIGSPDIENAGSVGTGQSGTNYQTVGQTKASAKDSIAFGGGAQATAENALSIGAFSEATAEKSVAIGTGAKATATNAVVIGEGANTAVSGGVALGLNSRVNGINSAALGQNSIAEAQSGASFLTNMAATTQGTVSFGNSTEKRRLTNLADGAIDSDAVTVAQLRKQNILSNKQGEDTAAALGGGSTYNPVTGAVTLPKYNVDGNEVTNVGAAITNIDGRTTTNSNNITNLQNQTFKIQVNNDTATAVGADATVSFKDGNNIKVNRSGNNITIGTADDINVDSVTAKDANGNETKLTATGTNVTDGTNTSNYGAEGLTITGGPSVTTAGINAGNQKIINVDNGSVLIGSKDAINGGQLFDSAESVKNVIGGNAENNGGLITSTDIGGTGADTIHGAITNVKNAATAAKTIVTEGENILVTETVDQTTGASSYEVKTKRDLDLDSVTAKDANGNETKLTATGTNVTDGTNTSNYGANGFTATDAAGNNGITVNQGGVSFIDGTGQQTGPSIAVGGINAGGKVITGVADAVDATDAVNKGQLDSLADGAVQYERDPITNAINYNKVILAGTPAVIGKDANGNNIVISGGTSLGNVANGVNASDAVNKGQLDSTQNALTNAGLSFADDSGTNVKRKLGETLNITGGAKSPLTTGNIGVVANDKDGLLVQLAKDIDLGADGSVKTGNTVTNNKGVKVDDGQGNSTTITTAGTNVVDDEGNSADYTATGSELADKDGNTNISTAKGNTITNGDNVTTITGKGTNVVDNATGNSVDYGANGFIATDAAGNTTIFNQGGVRFIDGTGLQTGPSISVHGLNAGGTIITNVGDAVKATDAVNKGQLDKITAEANGKTDALGNSTANNLGGGAKYDSDTGKVSAPSYSLDNGNVNANNVGDALTNLDDRITSNTDNIANLAAGKAGLVQQQTPTDSITVGAATGGTSVDFTGKDGDRMLTGVANGTVAAGSNDVVNGDQLNNTADSIVGVIGGNAKNKGGVITTTDIGGTGKNTIDDAIASLKDGENASNDNIQANTGRLDAGLSFGADNGADINKPIGDGTALKFEGSDNITTTTTGSGIKFDLSGNISVDSVTTGNTTVNNNGVSIKDGPSMTVDGIYAGNKTITGVADGIEVNDAVNLGQLNALDQRVSNSVNELGYKIGEVEDGANAGISAAMAMSSLPQAYIPGKSMIGGGVATYNGQSAVAVGISRVSDNGRWVIKANGTADTQGNAGGAIGAGFHF</sequence>
<dbReference type="InterPro" id="IPR008640">
    <property type="entry name" value="Adhesin_Head_dom"/>
</dbReference>
<dbReference type="InterPro" id="IPR008635">
    <property type="entry name" value="Coiled_stalk_dom"/>
</dbReference>
<evidence type="ECO:0000256" key="6">
    <source>
        <dbReference type="ARBA" id="ARBA00022692"/>
    </source>
</evidence>
<feature type="domain" description="Trimeric autotransporter adhesin YadA-like stalk" evidence="14">
    <location>
        <begin position="1355"/>
        <end position="1390"/>
    </location>
</feature>
<dbReference type="GO" id="GO:0015031">
    <property type="term" value="P:protein transport"/>
    <property type="evidence" value="ECO:0007669"/>
    <property type="project" value="UniProtKB-KW"/>
</dbReference>
<dbReference type="GO" id="GO:0009279">
    <property type="term" value="C:cell outer membrane"/>
    <property type="evidence" value="ECO:0007669"/>
    <property type="project" value="UniProtKB-SubCell"/>
</dbReference>
<evidence type="ECO:0000256" key="10">
    <source>
        <dbReference type="ARBA" id="ARBA00023237"/>
    </source>
</evidence>
<feature type="domain" description="Trimeric autotransporter adhesin YadA-like stalk" evidence="14">
    <location>
        <begin position="1058"/>
        <end position="1097"/>
    </location>
</feature>
<feature type="domain" description="Trimeric autotransporter adhesin YadA-like stalk" evidence="14">
    <location>
        <begin position="831"/>
        <end position="867"/>
    </location>
</feature>
<dbReference type="SUPFAM" id="SSF101967">
    <property type="entry name" value="Adhesin YadA, collagen-binding domain"/>
    <property type="match status" value="4"/>
</dbReference>
<gene>
    <name evidence="16" type="ORF">FHS24_000835</name>
</gene>
<dbReference type="Gene3D" id="6.20.50.100">
    <property type="match status" value="1"/>
</dbReference>
<dbReference type="Gene3D" id="1.20.5.170">
    <property type="match status" value="1"/>
</dbReference>
<evidence type="ECO:0000259" key="12">
    <source>
        <dbReference type="Pfam" id="PF03895"/>
    </source>
</evidence>
<evidence type="ECO:0000256" key="1">
    <source>
        <dbReference type="ARBA" id="ARBA00004241"/>
    </source>
</evidence>
<dbReference type="Gene3D" id="2.150.10.10">
    <property type="entry name" value="Serralysin-like metalloprotease, C-terminal"/>
    <property type="match status" value="3"/>
</dbReference>
<keyword evidence="9" id="KW-0472">Membrane</keyword>
<protein>
    <submittedName>
        <fullName evidence="16">Autotransporter adhesin</fullName>
    </submittedName>
</protein>
<keyword evidence="17" id="KW-1185">Reference proteome</keyword>
<evidence type="ECO:0000256" key="11">
    <source>
        <dbReference type="SAM" id="MobiDB-lite"/>
    </source>
</evidence>
<evidence type="ECO:0000256" key="2">
    <source>
        <dbReference type="ARBA" id="ARBA00004442"/>
    </source>
</evidence>
<evidence type="ECO:0000259" key="15">
    <source>
        <dbReference type="Pfam" id="PF13018"/>
    </source>
</evidence>
<dbReference type="InterPro" id="IPR024973">
    <property type="entry name" value="ESPR"/>
</dbReference>
<dbReference type="GO" id="GO:0009986">
    <property type="term" value="C:cell surface"/>
    <property type="evidence" value="ECO:0007669"/>
    <property type="project" value="UniProtKB-SubCell"/>
</dbReference>